<sequence>MKKKKLANAEMRAKTNLKSYEVSILQRHAHFPIGTKRVPGSMQSPPENDNDKIERWLAAMDRLRLEMDSA</sequence>
<dbReference type="RefSeq" id="WP_062372517.1">
    <property type="nucleotide sequence ID" value="NZ_LNCD01000105.1"/>
</dbReference>
<dbReference type="Proteomes" id="UP000068164">
    <property type="component" value="Unassembled WGS sequence"/>
</dbReference>
<accession>A0A109JDS0</accession>
<proteinExistence type="predicted"/>
<reference evidence="1 2" key="1">
    <citation type="submission" date="2015-11" db="EMBL/GenBank/DDBJ databases">
        <title>Draft Genome Sequence of the Strain BR 10423 (Rhizobium sp.) isolated from nodules of Mimosa pudica.</title>
        <authorList>
            <person name="Barauna A.C."/>
            <person name="Zilli J.E."/>
            <person name="Simoes-Araujo J.L."/>
            <person name="Reis V.M."/>
            <person name="James E.K."/>
            <person name="Reis F.B.Jr."/>
            <person name="Rouws L.F."/>
            <person name="Passos S.R."/>
            <person name="Gois S.R."/>
        </authorList>
    </citation>
    <scope>NUCLEOTIDE SEQUENCE [LARGE SCALE GENOMIC DNA]</scope>
    <source>
        <strain evidence="1 2">BR10423</strain>
    </source>
</reference>
<evidence type="ECO:0000313" key="2">
    <source>
        <dbReference type="Proteomes" id="UP000068164"/>
    </source>
</evidence>
<keyword evidence="2" id="KW-1185">Reference proteome</keyword>
<comment type="caution">
    <text evidence="1">The sequence shown here is derived from an EMBL/GenBank/DDBJ whole genome shotgun (WGS) entry which is preliminary data.</text>
</comment>
<dbReference type="AlphaFoldDB" id="A0A109JDS0"/>
<name>A0A109JDS0_9HYPH</name>
<evidence type="ECO:0000313" key="1">
    <source>
        <dbReference type="EMBL" id="KWV47070.1"/>
    </source>
</evidence>
<gene>
    <name evidence="1" type="ORF">AS026_13960</name>
</gene>
<protein>
    <submittedName>
        <fullName evidence="1">Uncharacterized protein</fullName>
    </submittedName>
</protein>
<dbReference type="EMBL" id="LNCD01000105">
    <property type="protein sequence ID" value="KWV47070.1"/>
    <property type="molecule type" value="Genomic_DNA"/>
</dbReference>
<organism evidence="1 2">
    <name type="scientific">Rhizobium altiplani</name>
    <dbReference type="NCBI Taxonomy" id="1864509"/>
    <lineage>
        <taxon>Bacteria</taxon>
        <taxon>Pseudomonadati</taxon>
        <taxon>Pseudomonadota</taxon>
        <taxon>Alphaproteobacteria</taxon>
        <taxon>Hyphomicrobiales</taxon>
        <taxon>Rhizobiaceae</taxon>
        <taxon>Rhizobium/Agrobacterium group</taxon>
        <taxon>Rhizobium</taxon>
    </lineage>
</organism>